<evidence type="ECO:0008006" key="11">
    <source>
        <dbReference type="Google" id="ProtNLM"/>
    </source>
</evidence>
<sequence>MQMLDTTDVAEKYRVDVVIYDLTLKSMSYKYEGFYVQLTRCENERISKKIVNYMICPVDLDYAILLISEGSLDYANFIKNIFLLHEDTSLKIIVIMSDYASGKNLNDVFAALIKAGYYNVYLMSHSTSGNYSLYRTNHQTVAKRRPEYFPELIQDRKFVLLRDRLPSNYRIQFRLNIIFYNNYPMSYMKNDQIVGAEGNLIRELTAKLNVRFRVINNPDTAMSPGKIYSLLRNPNDICIFTNFIMLTRNLDGAWLYQMDGLCLLVPRNIPVSSYENFTLPLDYVSLFLAFISIVLLIVTWRFMSIYTGSRRSISSILLSVYELVLNLGASGIEELSSHENIMIYCFIFGSFILSSFYETIILSFMLTDPTMRSALSLKELNKSNTKFYSFYDRNTSVLGYLPMIRDELIINHINIRNMLQLEVPKNFDKDLVYLVTCKYADSFLKSLNNFQGHRRLFDKFTLTQTYQRITTRSDFFYNKELRDMIERFEESGIYKLWEKDMVEYYQQGFRASNSLNSGRDLIEFGDMGLPLVVLLAGCLISLIVFLTEFISQKFKILQCNKVAHGINKLSIRKVNLNKWKRKFILKKKLKLLKQGDLDKQCIDMKVSMTSNYETLKCRESVKGGYFALPTIT</sequence>
<evidence type="ECO:0000256" key="8">
    <source>
        <dbReference type="SAM" id="Phobius"/>
    </source>
</evidence>
<comment type="subcellular location">
    <subcellularLocation>
        <location evidence="1">Cell membrane</location>
        <topology evidence="1">Multi-pass membrane protein</topology>
    </subcellularLocation>
</comment>
<keyword evidence="6" id="KW-0675">Receptor</keyword>
<feature type="transmembrane region" description="Helical" evidence="8">
    <location>
        <begin position="341"/>
        <end position="366"/>
    </location>
</feature>
<gene>
    <name evidence="9" type="ORF">CHIRRI_LOCUS8383</name>
</gene>
<keyword evidence="3 8" id="KW-0812">Transmembrane</keyword>
<dbReference type="Proteomes" id="UP001153620">
    <property type="component" value="Chromosome 2"/>
</dbReference>
<evidence type="ECO:0000256" key="5">
    <source>
        <dbReference type="ARBA" id="ARBA00023136"/>
    </source>
</evidence>
<reference evidence="9" key="2">
    <citation type="submission" date="2022-10" db="EMBL/GenBank/DDBJ databases">
        <authorList>
            <consortium name="ENA_rothamsted_submissions"/>
            <consortium name="culmorum"/>
            <person name="King R."/>
        </authorList>
    </citation>
    <scope>NUCLEOTIDE SEQUENCE</scope>
</reference>
<dbReference type="InterPro" id="IPR052192">
    <property type="entry name" value="Insect_Ionotropic_Sensory_Rcpt"/>
</dbReference>
<keyword evidence="2" id="KW-1003">Cell membrane</keyword>
<evidence type="ECO:0000256" key="4">
    <source>
        <dbReference type="ARBA" id="ARBA00022989"/>
    </source>
</evidence>
<reference evidence="9" key="1">
    <citation type="submission" date="2022-01" db="EMBL/GenBank/DDBJ databases">
        <authorList>
            <person name="King R."/>
        </authorList>
    </citation>
    <scope>NUCLEOTIDE SEQUENCE</scope>
</reference>
<dbReference type="OrthoDB" id="7799987at2759"/>
<evidence type="ECO:0000256" key="6">
    <source>
        <dbReference type="ARBA" id="ARBA00023170"/>
    </source>
</evidence>
<keyword evidence="4 8" id="KW-1133">Transmembrane helix</keyword>
<evidence type="ECO:0000256" key="3">
    <source>
        <dbReference type="ARBA" id="ARBA00022692"/>
    </source>
</evidence>
<evidence type="ECO:0000256" key="1">
    <source>
        <dbReference type="ARBA" id="ARBA00004651"/>
    </source>
</evidence>
<evidence type="ECO:0000313" key="10">
    <source>
        <dbReference type="Proteomes" id="UP001153620"/>
    </source>
</evidence>
<dbReference type="PANTHER" id="PTHR42643">
    <property type="entry name" value="IONOTROPIC RECEPTOR 20A-RELATED"/>
    <property type="match status" value="1"/>
</dbReference>
<dbReference type="PANTHER" id="PTHR42643:SF39">
    <property type="entry name" value="IONOTROPIC RECEPTOR 56A-RELATED"/>
    <property type="match status" value="1"/>
</dbReference>
<dbReference type="EMBL" id="OU895878">
    <property type="protein sequence ID" value="CAG9805511.1"/>
    <property type="molecule type" value="Genomic_DNA"/>
</dbReference>
<feature type="transmembrane region" description="Helical" evidence="8">
    <location>
        <begin position="529"/>
        <end position="550"/>
    </location>
</feature>
<organism evidence="9 10">
    <name type="scientific">Chironomus riparius</name>
    <dbReference type="NCBI Taxonomy" id="315576"/>
    <lineage>
        <taxon>Eukaryota</taxon>
        <taxon>Metazoa</taxon>
        <taxon>Ecdysozoa</taxon>
        <taxon>Arthropoda</taxon>
        <taxon>Hexapoda</taxon>
        <taxon>Insecta</taxon>
        <taxon>Pterygota</taxon>
        <taxon>Neoptera</taxon>
        <taxon>Endopterygota</taxon>
        <taxon>Diptera</taxon>
        <taxon>Nematocera</taxon>
        <taxon>Chironomoidea</taxon>
        <taxon>Chironomidae</taxon>
        <taxon>Chironominae</taxon>
        <taxon>Chironomus</taxon>
    </lineage>
</organism>
<evidence type="ECO:0000256" key="2">
    <source>
        <dbReference type="ARBA" id="ARBA00022475"/>
    </source>
</evidence>
<dbReference type="AlphaFoldDB" id="A0A9N9RUT6"/>
<keyword evidence="7" id="KW-0325">Glycoprotein</keyword>
<protein>
    <recommendedName>
        <fullName evidence="11">Ionotropic receptor</fullName>
    </recommendedName>
</protein>
<proteinExistence type="predicted"/>
<dbReference type="SUPFAM" id="SSF53850">
    <property type="entry name" value="Periplasmic binding protein-like II"/>
    <property type="match status" value="1"/>
</dbReference>
<name>A0A9N9RUT6_9DIPT</name>
<keyword evidence="10" id="KW-1185">Reference proteome</keyword>
<feature type="transmembrane region" description="Helical" evidence="8">
    <location>
        <begin position="283"/>
        <end position="300"/>
    </location>
</feature>
<dbReference type="GO" id="GO:0005886">
    <property type="term" value="C:plasma membrane"/>
    <property type="evidence" value="ECO:0007669"/>
    <property type="project" value="UniProtKB-SubCell"/>
</dbReference>
<keyword evidence="5 8" id="KW-0472">Membrane</keyword>
<feature type="transmembrane region" description="Helical" evidence="8">
    <location>
        <begin position="312"/>
        <end position="329"/>
    </location>
</feature>
<accession>A0A9N9RUT6</accession>
<evidence type="ECO:0000313" key="9">
    <source>
        <dbReference type="EMBL" id="CAG9805511.1"/>
    </source>
</evidence>
<evidence type="ECO:0000256" key="7">
    <source>
        <dbReference type="ARBA" id="ARBA00023180"/>
    </source>
</evidence>